<dbReference type="STRING" id="1945520.A1019T_02415"/>
<gene>
    <name evidence="3" type="ORF">A1019T_02415</name>
</gene>
<evidence type="ECO:0000313" key="4">
    <source>
        <dbReference type="Proteomes" id="UP000188169"/>
    </source>
</evidence>
<feature type="signal peptide" evidence="1">
    <location>
        <begin position="1"/>
        <end position="22"/>
    </location>
</feature>
<dbReference type="RefSeq" id="WP_077449767.1">
    <property type="nucleotide sequence ID" value="NZ_FUGD01000157.1"/>
</dbReference>
<accession>A0A1R4EIY7</accession>
<reference evidence="4" key="1">
    <citation type="submission" date="2017-02" db="EMBL/GenBank/DDBJ databases">
        <authorList>
            <person name="Mornico D."/>
        </authorList>
    </citation>
    <scope>NUCLEOTIDE SEQUENCE [LARGE SCALE GENOMIC DNA]</scope>
</reference>
<dbReference type="AlphaFoldDB" id="A0A1R4EIY7"/>
<evidence type="ECO:0000256" key="1">
    <source>
        <dbReference type="SAM" id="SignalP"/>
    </source>
</evidence>
<dbReference type="PANTHER" id="PTHR36919:SF3">
    <property type="entry name" value="BLL5882 PROTEIN"/>
    <property type="match status" value="1"/>
</dbReference>
<keyword evidence="1" id="KW-0732">Signal</keyword>
<protein>
    <recommendedName>
        <fullName evidence="2">DUF2147 domain-containing protein</fullName>
    </recommendedName>
</protein>
<evidence type="ECO:0000259" key="2">
    <source>
        <dbReference type="Pfam" id="PF09917"/>
    </source>
</evidence>
<dbReference type="OrthoDB" id="9814399at2"/>
<organism evidence="3 4">
    <name type="scientific">Psychrobacter pasteurii</name>
    <dbReference type="NCBI Taxonomy" id="1945520"/>
    <lineage>
        <taxon>Bacteria</taxon>
        <taxon>Pseudomonadati</taxon>
        <taxon>Pseudomonadota</taxon>
        <taxon>Gammaproteobacteria</taxon>
        <taxon>Moraxellales</taxon>
        <taxon>Moraxellaceae</taxon>
        <taxon>Psychrobacter</taxon>
    </lineage>
</organism>
<dbReference type="Proteomes" id="UP000188169">
    <property type="component" value="Unassembled WGS sequence"/>
</dbReference>
<name>A0A1R4EIY7_9GAMM</name>
<proteinExistence type="predicted"/>
<feature type="domain" description="DUF2147" evidence="2">
    <location>
        <begin position="30"/>
        <end position="126"/>
    </location>
</feature>
<dbReference type="InterPro" id="IPR019223">
    <property type="entry name" value="DUF2147"/>
</dbReference>
<sequence length="127" mass="13543">MKLFNQSVLALSALGLATVAMAADPLANTTWQTYDNGEPKALVKITESGGVLTGKIISTTRPEGKKFVGRTVMSGLKADGGGKYSGGQITDPENNKTYRLTAELKGSDLKLKGHLGPFSRSQTWKKK</sequence>
<dbReference type="PANTHER" id="PTHR36919">
    <property type="entry name" value="BLR1215 PROTEIN"/>
    <property type="match status" value="1"/>
</dbReference>
<dbReference type="EMBL" id="FUGD01000157">
    <property type="protein sequence ID" value="SJM38423.1"/>
    <property type="molecule type" value="Genomic_DNA"/>
</dbReference>
<feature type="chain" id="PRO_5012458591" description="DUF2147 domain-containing protein" evidence="1">
    <location>
        <begin position="23"/>
        <end position="127"/>
    </location>
</feature>
<keyword evidence="4" id="KW-1185">Reference proteome</keyword>
<dbReference type="Pfam" id="PF09917">
    <property type="entry name" value="DUF2147"/>
    <property type="match status" value="1"/>
</dbReference>
<dbReference type="Gene3D" id="2.40.128.520">
    <property type="match status" value="1"/>
</dbReference>
<evidence type="ECO:0000313" key="3">
    <source>
        <dbReference type="EMBL" id="SJM38423.1"/>
    </source>
</evidence>